<keyword evidence="1" id="KW-0812">Transmembrane</keyword>
<dbReference type="AlphaFoldDB" id="Q1QH52"/>
<keyword evidence="1" id="KW-0472">Membrane</keyword>
<dbReference type="OrthoDB" id="8759709at2"/>
<reference evidence="2 3" key="1">
    <citation type="submission" date="2006-03" db="EMBL/GenBank/DDBJ databases">
        <title>Complete sequence of chromosome of Nitrobacter hamburgensis X14.</title>
        <authorList>
            <consortium name="US DOE Joint Genome Institute"/>
            <person name="Copeland A."/>
            <person name="Lucas S."/>
            <person name="Lapidus A."/>
            <person name="Barry K."/>
            <person name="Detter J.C."/>
            <person name="Glavina del Rio T."/>
            <person name="Hammon N."/>
            <person name="Israni S."/>
            <person name="Dalin E."/>
            <person name="Tice H."/>
            <person name="Pitluck S."/>
            <person name="Chain P."/>
            <person name="Malfatti S."/>
            <person name="Shin M."/>
            <person name="Vergez L."/>
            <person name="Schmutz J."/>
            <person name="Larimer F."/>
            <person name="Land M."/>
            <person name="Hauser L."/>
            <person name="Kyrpides N."/>
            <person name="Ivanova N."/>
            <person name="Ward B."/>
            <person name="Arp D."/>
            <person name="Klotz M."/>
            <person name="Stein L."/>
            <person name="O'Mullan G."/>
            <person name="Starkenburg S."/>
            <person name="Sayavedra L."/>
            <person name="Poret-Peterson A.T."/>
            <person name="Gentry M.E."/>
            <person name="Bruce D."/>
            <person name="Richardson P."/>
        </authorList>
    </citation>
    <scope>NUCLEOTIDE SEQUENCE [LARGE SCALE GENOMIC DNA]</scope>
    <source>
        <strain evidence="3">DSM 10229 / NCIMB 13809 / X14</strain>
    </source>
</reference>
<sequence>MAERTSIIDPATGARRWWLVALRLLVLIVGGYAAASALVAGTAHVLPATGLARSEAVALVSMCGFGFYLALLIWGFSQPHLTRLVLGFTLAGGFGLALMMAMRV</sequence>
<feature type="transmembrane region" description="Helical" evidence="1">
    <location>
        <begin position="56"/>
        <end position="77"/>
    </location>
</feature>
<dbReference type="HOGENOM" id="CLU_2420460_0_0_5"/>
<organism evidence="2 3">
    <name type="scientific">Nitrobacter hamburgensis (strain DSM 10229 / NCIMB 13809 / X14)</name>
    <dbReference type="NCBI Taxonomy" id="323097"/>
    <lineage>
        <taxon>Bacteria</taxon>
        <taxon>Pseudomonadati</taxon>
        <taxon>Pseudomonadota</taxon>
        <taxon>Alphaproteobacteria</taxon>
        <taxon>Hyphomicrobiales</taxon>
        <taxon>Nitrobacteraceae</taxon>
        <taxon>Nitrobacter</taxon>
    </lineage>
</organism>
<proteinExistence type="predicted"/>
<name>Q1QH52_NITHX</name>
<feature type="transmembrane region" description="Helical" evidence="1">
    <location>
        <begin position="20"/>
        <end position="44"/>
    </location>
</feature>
<dbReference type="RefSeq" id="WP_011512082.1">
    <property type="nucleotide sequence ID" value="NC_007964.1"/>
</dbReference>
<gene>
    <name evidence="2" type="ordered locus">Nham_3720</name>
</gene>
<dbReference type="STRING" id="323097.Nham_3720"/>
<feature type="transmembrane region" description="Helical" evidence="1">
    <location>
        <begin position="84"/>
        <end position="102"/>
    </location>
</feature>
<keyword evidence="3" id="KW-1185">Reference proteome</keyword>
<dbReference type="eggNOG" id="ENOG5033IT6">
    <property type="taxonomic scope" value="Bacteria"/>
</dbReference>
<dbReference type="KEGG" id="nha:Nham_3720"/>
<accession>Q1QH52</accession>
<protein>
    <recommendedName>
        <fullName evidence="4">Iron uptake protein</fullName>
    </recommendedName>
</protein>
<dbReference type="Proteomes" id="UP000001953">
    <property type="component" value="Chromosome"/>
</dbReference>
<evidence type="ECO:0000256" key="1">
    <source>
        <dbReference type="SAM" id="Phobius"/>
    </source>
</evidence>
<evidence type="ECO:0008006" key="4">
    <source>
        <dbReference type="Google" id="ProtNLM"/>
    </source>
</evidence>
<evidence type="ECO:0000313" key="3">
    <source>
        <dbReference type="Proteomes" id="UP000001953"/>
    </source>
</evidence>
<dbReference type="EMBL" id="CP000319">
    <property type="protein sequence ID" value="ABE64445.1"/>
    <property type="molecule type" value="Genomic_DNA"/>
</dbReference>
<evidence type="ECO:0000313" key="2">
    <source>
        <dbReference type="EMBL" id="ABE64445.1"/>
    </source>
</evidence>
<keyword evidence="1" id="KW-1133">Transmembrane helix</keyword>